<dbReference type="VEuPathDB" id="FungiDB:LEMA_P002420.1"/>
<keyword evidence="3" id="KW-1185">Reference proteome</keyword>
<sequence length="224" mass="24408">MDKAIPGVAGVSNSLQTNDTRSLLDTVDRLRSQGISRYVDLPEIVVCGEQSSGKSSVLEAISGVKFPSKDNLCTRFATELILRRGPMAPVKISIAPDSQVVRTDDEKQILLNFKVSTALEDLHLDTIIESAKVAMGINDTNKAFSSDILRVEVSGPDQAHLTLVDLPGLFQAGSRGQSDADSEKVKSLVLRYMRSPRTIILAVVSAKSDFNNQSITRFAREIMM</sequence>
<dbReference type="PRINTS" id="PR00195">
    <property type="entry name" value="DYNAMIN"/>
</dbReference>
<dbReference type="PANTHER" id="PTHR11566:SF149">
    <property type="entry name" value="GTPASE, PUTATIVE (AFU_ORTHOLOGUE AFUA_6G11890)-RELATED"/>
    <property type="match status" value="1"/>
</dbReference>
<dbReference type="SMART" id="SM00053">
    <property type="entry name" value="DYNc"/>
    <property type="match status" value="1"/>
</dbReference>
<evidence type="ECO:0000313" key="2">
    <source>
        <dbReference type="EMBL" id="CBY01455.1"/>
    </source>
</evidence>
<dbReference type="HOGENOM" id="CLU_068946_1_0_1"/>
<dbReference type="GO" id="GO:0003924">
    <property type="term" value="F:GTPase activity"/>
    <property type="evidence" value="ECO:0007669"/>
    <property type="project" value="InterPro"/>
</dbReference>
<name>E5AE16_LEPMJ</name>
<dbReference type="Proteomes" id="UP000002668">
    <property type="component" value="Genome"/>
</dbReference>
<dbReference type="InterPro" id="IPR027417">
    <property type="entry name" value="P-loop_NTPase"/>
</dbReference>
<dbReference type="GO" id="GO:0048312">
    <property type="term" value="P:intracellular distribution of mitochondria"/>
    <property type="evidence" value="ECO:0007669"/>
    <property type="project" value="TreeGrafter"/>
</dbReference>
<dbReference type="GO" id="GO:0000266">
    <property type="term" value="P:mitochondrial fission"/>
    <property type="evidence" value="ECO:0007669"/>
    <property type="project" value="TreeGrafter"/>
</dbReference>
<dbReference type="InParanoid" id="E5AE16"/>
<dbReference type="InterPro" id="IPR045063">
    <property type="entry name" value="Dynamin_N"/>
</dbReference>
<evidence type="ECO:0000259" key="1">
    <source>
        <dbReference type="PROSITE" id="PS51718"/>
    </source>
</evidence>
<dbReference type="eggNOG" id="KOG0446">
    <property type="taxonomic scope" value="Eukaryota"/>
</dbReference>
<dbReference type="AlphaFoldDB" id="E5AE16"/>
<dbReference type="GO" id="GO:0005525">
    <property type="term" value="F:GTP binding"/>
    <property type="evidence" value="ECO:0007669"/>
    <property type="project" value="InterPro"/>
</dbReference>
<dbReference type="GO" id="GO:0005874">
    <property type="term" value="C:microtubule"/>
    <property type="evidence" value="ECO:0007669"/>
    <property type="project" value="TreeGrafter"/>
</dbReference>
<dbReference type="InterPro" id="IPR030381">
    <property type="entry name" value="G_DYNAMIN_dom"/>
</dbReference>
<gene>
    <name evidence="2" type="ORF">LEMA_P002420.1</name>
</gene>
<dbReference type="OMA" id="FAREIMM"/>
<evidence type="ECO:0000313" key="3">
    <source>
        <dbReference type="Proteomes" id="UP000002668"/>
    </source>
</evidence>
<dbReference type="GeneID" id="13290741"/>
<dbReference type="PROSITE" id="PS51718">
    <property type="entry name" value="G_DYNAMIN_2"/>
    <property type="match status" value="1"/>
</dbReference>
<dbReference type="InterPro" id="IPR001401">
    <property type="entry name" value="Dynamin_GTPase"/>
</dbReference>
<feature type="domain" description="Dynamin-type G" evidence="1">
    <location>
        <begin position="38"/>
        <end position="224"/>
    </location>
</feature>
<dbReference type="OrthoDB" id="415706at2759"/>
<dbReference type="EMBL" id="FP929139">
    <property type="protein sequence ID" value="CBY01455.1"/>
    <property type="molecule type" value="Genomic_DNA"/>
</dbReference>
<dbReference type="Gene3D" id="3.40.50.300">
    <property type="entry name" value="P-loop containing nucleotide triphosphate hydrolases"/>
    <property type="match status" value="1"/>
</dbReference>
<dbReference type="Pfam" id="PF00350">
    <property type="entry name" value="Dynamin_N"/>
    <property type="match status" value="1"/>
</dbReference>
<proteinExistence type="predicted"/>
<dbReference type="SUPFAM" id="SSF52540">
    <property type="entry name" value="P-loop containing nucleoside triphosphate hydrolases"/>
    <property type="match status" value="1"/>
</dbReference>
<dbReference type="GO" id="GO:0016020">
    <property type="term" value="C:membrane"/>
    <property type="evidence" value="ECO:0007669"/>
    <property type="project" value="TreeGrafter"/>
</dbReference>
<dbReference type="GO" id="GO:0006897">
    <property type="term" value="P:endocytosis"/>
    <property type="evidence" value="ECO:0007669"/>
    <property type="project" value="TreeGrafter"/>
</dbReference>
<accession>E5AE16</accession>
<reference evidence="3" key="1">
    <citation type="journal article" date="2011" name="Nat. Commun.">
        <title>Effector diversification within compartments of the Leptosphaeria maculans genome affected by Repeat-Induced Point mutations.</title>
        <authorList>
            <person name="Rouxel T."/>
            <person name="Grandaubert J."/>
            <person name="Hane J.K."/>
            <person name="Hoede C."/>
            <person name="van de Wouw A.P."/>
            <person name="Couloux A."/>
            <person name="Dominguez V."/>
            <person name="Anthouard V."/>
            <person name="Bally P."/>
            <person name="Bourras S."/>
            <person name="Cozijnsen A.J."/>
            <person name="Ciuffetti L.M."/>
            <person name="Degrave A."/>
            <person name="Dilmaghani A."/>
            <person name="Duret L."/>
            <person name="Fudal I."/>
            <person name="Goodwin S.B."/>
            <person name="Gout L."/>
            <person name="Glaser N."/>
            <person name="Linglin J."/>
            <person name="Kema G.H.J."/>
            <person name="Lapalu N."/>
            <person name="Lawrence C.B."/>
            <person name="May K."/>
            <person name="Meyer M."/>
            <person name="Ollivier B."/>
            <person name="Poulain J."/>
            <person name="Schoch C.L."/>
            <person name="Simon A."/>
            <person name="Spatafora J.W."/>
            <person name="Stachowiak A."/>
            <person name="Turgeon B.G."/>
            <person name="Tyler B.M."/>
            <person name="Vincent D."/>
            <person name="Weissenbach J."/>
            <person name="Amselem J."/>
            <person name="Quesneville H."/>
            <person name="Oliver R.P."/>
            <person name="Wincker P."/>
            <person name="Balesdent M.-H."/>
            <person name="Howlett B.J."/>
        </authorList>
    </citation>
    <scope>NUCLEOTIDE SEQUENCE [LARGE SCALE GENOMIC DNA]</scope>
    <source>
        <strain evidence="3">JN3 / isolate v23.1.3 / race Av1-4-5-6-7-8</strain>
    </source>
</reference>
<dbReference type="InterPro" id="IPR022812">
    <property type="entry name" value="Dynamin"/>
</dbReference>
<dbReference type="PANTHER" id="PTHR11566">
    <property type="entry name" value="DYNAMIN"/>
    <property type="match status" value="1"/>
</dbReference>
<dbReference type="GO" id="GO:0008017">
    <property type="term" value="F:microtubule binding"/>
    <property type="evidence" value="ECO:0007669"/>
    <property type="project" value="TreeGrafter"/>
</dbReference>
<dbReference type="GO" id="GO:0005739">
    <property type="term" value="C:mitochondrion"/>
    <property type="evidence" value="ECO:0007669"/>
    <property type="project" value="TreeGrafter"/>
</dbReference>
<dbReference type="CDD" id="cd08771">
    <property type="entry name" value="DLP_1"/>
    <property type="match status" value="1"/>
</dbReference>
<protein>
    <recommendedName>
        <fullName evidence="1">Dynamin-type G domain-containing protein</fullName>
    </recommendedName>
</protein>
<dbReference type="GO" id="GO:0016559">
    <property type="term" value="P:peroxisome fission"/>
    <property type="evidence" value="ECO:0007669"/>
    <property type="project" value="TreeGrafter"/>
</dbReference>
<organism evidence="2 3">
    <name type="scientific">Leptosphaeria maculans (strain JN3 / isolate v23.1.3 / race Av1-4-5-6-7-8)</name>
    <name type="common">Blackleg fungus</name>
    <name type="synonym">Phoma lingam</name>
    <dbReference type="NCBI Taxonomy" id="985895"/>
    <lineage>
        <taxon>Eukaryota</taxon>
        <taxon>Fungi</taxon>
        <taxon>Dikarya</taxon>
        <taxon>Ascomycota</taxon>
        <taxon>Pezizomycotina</taxon>
        <taxon>Dothideomycetes</taxon>
        <taxon>Pleosporomycetidae</taxon>
        <taxon>Pleosporales</taxon>
        <taxon>Pleosporineae</taxon>
        <taxon>Leptosphaeriaceae</taxon>
        <taxon>Plenodomus</taxon>
        <taxon>Plenodomus lingam/Leptosphaeria maculans species complex</taxon>
    </lineage>
</organism>
<dbReference type="STRING" id="985895.E5AE16"/>